<name>A0A1E4SMM2_9ASCO</name>
<dbReference type="GO" id="GO:0045292">
    <property type="term" value="P:mRNA cis splicing, via spliceosome"/>
    <property type="evidence" value="ECO:0007669"/>
    <property type="project" value="EnsemblFungi"/>
</dbReference>
<dbReference type="SUPFAM" id="SSF48371">
    <property type="entry name" value="ARM repeat"/>
    <property type="match status" value="1"/>
</dbReference>
<keyword evidence="6" id="KW-0508">mRNA splicing</keyword>
<dbReference type="GO" id="GO:0000245">
    <property type="term" value="P:spliceosomal complex assembly"/>
    <property type="evidence" value="ECO:0007669"/>
    <property type="project" value="EnsemblFungi"/>
</dbReference>
<evidence type="ECO:0000256" key="2">
    <source>
        <dbReference type="ARBA" id="ARBA00005754"/>
    </source>
</evidence>
<reference evidence="11" key="1">
    <citation type="submission" date="2016-05" db="EMBL/GenBank/DDBJ databases">
        <title>Comparative genomics of biotechnologically important yeasts.</title>
        <authorList>
            <consortium name="DOE Joint Genome Institute"/>
            <person name="Riley R."/>
            <person name="Haridas S."/>
            <person name="Wolfe K.H."/>
            <person name="Lopes M.R."/>
            <person name="Hittinger C.T."/>
            <person name="Goker M."/>
            <person name="Salamov A."/>
            <person name="Wisecaver J."/>
            <person name="Long T.M."/>
            <person name="Aerts A.L."/>
            <person name="Barry K."/>
            <person name="Choi C."/>
            <person name="Clum A."/>
            <person name="Coughlan A.Y."/>
            <person name="Deshpande S."/>
            <person name="Douglass A.P."/>
            <person name="Hanson S.J."/>
            <person name="Klenk H.-P."/>
            <person name="Labutti K."/>
            <person name="Lapidus A."/>
            <person name="Lindquist E."/>
            <person name="Lipzen A."/>
            <person name="Meier-Kolthoff J.P."/>
            <person name="Ohm R.A."/>
            <person name="Otillar R.P."/>
            <person name="Pangilinan J."/>
            <person name="Peng Y."/>
            <person name="Rokas A."/>
            <person name="Rosa C.A."/>
            <person name="Scheuner C."/>
            <person name="Sibirny A.A."/>
            <person name="Slot J.C."/>
            <person name="Stielow J.B."/>
            <person name="Sun H."/>
            <person name="Kurtzman C.P."/>
            <person name="Blackwell M."/>
            <person name="Grigoriev I.V."/>
            <person name="Jeffries T.W."/>
        </authorList>
    </citation>
    <scope>NUCLEOTIDE SEQUENCE [LARGE SCALE GENOMIC DNA]</scope>
    <source>
        <strain evidence="11">NRRL Y-17324</strain>
    </source>
</reference>
<dbReference type="Gene3D" id="1.25.10.10">
    <property type="entry name" value="Leucine-rich Repeat Variant"/>
    <property type="match status" value="4"/>
</dbReference>
<keyword evidence="11" id="KW-1185">Reference proteome</keyword>
<dbReference type="GO" id="GO:0000974">
    <property type="term" value="C:Prp19 complex"/>
    <property type="evidence" value="ECO:0007669"/>
    <property type="project" value="EnsemblFungi"/>
</dbReference>
<evidence type="ECO:0000259" key="9">
    <source>
        <dbReference type="Pfam" id="PF22646"/>
    </source>
</evidence>
<evidence type="ECO:0000256" key="6">
    <source>
        <dbReference type="ARBA" id="ARBA00023187"/>
    </source>
</evidence>
<evidence type="ECO:0000256" key="1">
    <source>
        <dbReference type="ARBA" id="ARBA00004123"/>
    </source>
</evidence>
<feature type="domain" description="Phosphatase PP2A regulatory subunit A/Splicing factor 3B subunit 1-like HEAT repeat" evidence="9">
    <location>
        <begin position="871"/>
        <end position="942"/>
    </location>
</feature>
<dbReference type="OrthoDB" id="438939at2759"/>
<accession>A0A1E4SMM2</accession>
<evidence type="ECO:0000256" key="4">
    <source>
        <dbReference type="ARBA" id="ARBA00022728"/>
    </source>
</evidence>
<dbReference type="EMBL" id="KV453910">
    <property type="protein sequence ID" value="ODV80632.1"/>
    <property type="molecule type" value="Genomic_DNA"/>
</dbReference>
<evidence type="ECO:0000256" key="8">
    <source>
        <dbReference type="SAM" id="Coils"/>
    </source>
</evidence>
<evidence type="ECO:0000256" key="5">
    <source>
        <dbReference type="ARBA" id="ARBA00022737"/>
    </source>
</evidence>
<dbReference type="AlphaFoldDB" id="A0A1E4SMM2"/>
<organism evidence="10 11">
    <name type="scientific">Suhomyces tanzawaensis NRRL Y-17324</name>
    <dbReference type="NCBI Taxonomy" id="984487"/>
    <lineage>
        <taxon>Eukaryota</taxon>
        <taxon>Fungi</taxon>
        <taxon>Dikarya</taxon>
        <taxon>Ascomycota</taxon>
        <taxon>Saccharomycotina</taxon>
        <taxon>Pichiomycetes</taxon>
        <taxon>Debaryomycetaceae</taxon>
        <taxon>Suhomyces</taxon>
    </lineage>
</organism>
<comment type="similarity">
    <text evidence="2">Belongs to the SF3B1 family.</text>
</comment>
<evidence type="ECO:0000313" key="11">
    <source>
        <dbReference type="Proteomes" id="UP000094285"/>
    </source>
</evidence>
<feature type="coiled-coil region" evidence="8">
    <location>
        <begin position="70"/>
        <end position="108"/>
    </location>
</feature>
<dbReference type="Proteomes" id="UP000094285">
    <property type="component" value="Unassembled WGS sequence"/>
</dbReference>
<dbReference type="InterPro" id="IPR011989">
    <property type="entry name" value="ARM-like"/>
</dbReference>
<evidence type="ECO:0000256" key="3">
    <source>
        <dbReference type="ARBA" id="ARBA00022664"/>
    </source>
</evidence>
<dbReference type="PANTHER" id="PTHR12097">
    <property type="entry name" value="SPLICING FACTOR 3B, SUBUNIT 1-RELATED"/>
    <property type="match status" value="1"/>
</dbReference>
<dbReference type="GO" id="GO:0003729">
    <property type="term" value="F:mRNA binding"/>
    <property type="evidence" value="ECO:0007669"/>
    <property type="project" value="EnsemblFungi"/>
</dbReference>
<protein>
    <submittedName>
        <fullName evidence="10">ARM repeat-containing protein</fullName>
    </submittedName>
</protein>
<dbReference type="GO" id="GO:0071014">
    <property type="term" value="C:post-mRNA release spliceosomal complex"/>
    <property type="evidence" value="ECO:0007669"/>
    <property type="project" value="EnsemblFungi"/>
</dbReference>
<dbReference type="InterPro" id="IPR054573">
    <property type="entry name" value="PP2A/SF3B1-like_HEAT"/>
</dbReference>
<keyword evidence="4" id="KW-0747">Spliceosome</keyword>
<dbReference type="GO" id="GO:0071004">
    <property type="term" value="C:U2-type prespliceosome"/>
    <property type="evidence" value="ECO:0007669"/>
    <property type="project" value="EnsemblFungi"/>
</dbReference>
<dbReference type="RefSeq" id="XP_020065754.1">
    <property type="nucleotide sequence ID" value="XM_020211470.1"/>
</dbReference>
<dbReference type="InterPro" id="IPR038737">
    <property type="entry name" value="SF3b_su1-like"/>
</dbReference>
<proteinExistence type="inferred from homology"/>
<sequence>MTSHSNGKRNLVGNYTIPSALADEIRTEHHHDDALSSSQLKQNLTQNEYQQKRHNRVVDLDLNNTKSYKQIMEEREFEREEQRVKQLIERGRQEAEQAQAQEEQVQGQQIQLVARRERKRRWDVTPEEYERNKKSGPERDDNSIVLKLLKLGTKVPIVSGVPLTDEILDKILPPGYIKLDVPSGYEQLEDGKAPDITELPMDRYMPPSADQTKNTLALREQIPTEVPGITGLQSFKQEDMKYFGKLIHLEESSLSGDEKKEVEVMKLLLKVKNGSQVTRKRSLRQLTDSARKFGPKILFNQILPLLLEPSLDDQERHVLVKLTGRLLYHLDDQIRPYTHKVLVVISPMLIDEDFTLRLEAREIISNLTKAAGLANMISSLRPDLDHVDEYVRNITSRVFAIVANTLGLVSFLPFLKAVIKSKKNWMARHTGIKIIQQLCILLGGGNGNSILPYLTQMIEVLTPAITDEVLQVRTITALTLAQLAENVNPYGIESFENVLEPVWVSLRKHRGKGLASFLKCIGAIIPLMCHDPNYEEYANYYSKELVVIITREFSSPDEDTRKTILRILISLPLSRQIINNYESQIMKPFLKSFWNRRTASDSYQLTRLVVDSTVELAKKFDFLEVLESIVIFTKDNNEQLRRMATEAIHKMISPNSDNLIGLDSQLEVKLVDGVLFAFQEQTVQHNIYLQALGTVATALNVRLKPHMDSIISTVLYRLKNKEPEIRQQAAELIALIAPVIKQCSNQEDELLCKLILILYEALGEVFPEVLGSIINALFSCIDTVDKATLYVMSNPSINQILPTLTPILRNRQEKVQEACIKLVGLIAKKNSETINAKEWMRISFELLEMLKSSKKRIRVAANETFGYIAKTIGPQDVIVMLLNNLRVQERQLRVCTAVAIGIVAETCAPFTVLPAIMNEYRIPEKNVQNGVLKALSFLFEYIEGSMAKDYLFAITPLLEDALTDRDQVHRQTAATVIKHIALNCVGLANDSYHEVFVHLLNLLLPNIYETSPHVIIRILESIDALRIVLGVGIFTNYVWAGLFHPARKVRYPYWKMFNSAYAQNSDALVPYYPRIDSFPDDESDNYTIEELDIFI</sequence>
<evidence type="ECO:0000313" key="10">
    <source>
        <dbReference type="EMBL" id="ODV80632.1"/>
    </source>
</evidence>
<dbReference type="STRING" id="984487.A0A1E4SMM2"/>
<dbReference type="GeneID" id="30985606"/>
<dbReference type="GO" id="GO:0140727">
    <property type="term" value="P:siRNA-mediated pericentric heterochromatin formation"/>
    <property type="evidence" value="ECO:0007669"/>
    <property type="project" value="EnsemblFungi"/>
</dbReference>
<dbReference type="InterPro" id="IPR016024">
    <property type="entry name" value="ARM-type_fold"/>
</dbReference>
<keyword evidence="5" id="KW-0677">Repeat</keyword>
<keyword evidence="8" id="KW-0175">Coiled coil</keyword>
<evidence type="ECO:0000256" key="7">
    <source>
        <dbReference type="ARBA" id="ARBA00023242"/>
    </source>
</evidence>
<dbReference type="GO" id="GO:0005686">
    <property type="term" value="C:U2 snRNP"/>
    <property type="evidence" value="ECO:0007669"/>
    <property type="project" value="EnsemblFungi"/>
</dbReference>
<dbReference type="Pfam" id="PF22646">
    <property type="entry name" value="PPP2R1A-like_HEAT"/>
    <property type="match status" value="1"/>
</dbReference>
<gene>
    <name evidence="10" type="ORF">CANTADRAFT_88560</name>
</gene>
<keyword evidence="7" id="KW-0539">Nucleus</keyword>
<keyword evidence="3" id="KW-0507">mRNA processing</keyword>
<comment type="subcellular location">
    <subcellularLocation>
        <location evidence="1">Nucleus</location>
    </subcellularLocation>
</comment>